<dbReference type="InterPro" id="IPR029035">
    <property type="entry name" value="DHS-like_NAD/FAD-binding_dom"/>
</dbReference>
<organism evidence="7 8">
    <name type="scientific">Streptomyces stramineus</name>
    <dbReference type="NCBI Taxonomy" id="173861"/>
    <lineage>
        <taxon>Bacteria</taxon>
        <taxon>Bacillati</taxon>
        <taxon>Actinomycetota</taxon>
        <taxon>Actinomycetes</taxon>
        <taxon>Kitasatosporales</taxon>
        <taxon>Streptomycetaceae</taxon>
        <taxon>Streptomyces</taxon>
    </lineage>
</organism>
<dbReference type="CDD" id="cd00568">
    <property type="entry name" value="TPP_enzymes"/>
    <property type="match status" value="1"/>
</dbReference>
<feature type="domain" description="Thiamine pyrophosphate enzyme TPP-binding" evidence="5">
    <location>
        <begin position="398"/>
        <end position="542"/>
    </location>
</feature>
<dbReference type="Proteomes" id="UP001499895">
    <property type="component" value="Unassembled WGS sequence"/>
</dbReference>
<dbReference type="InterPro" id="IPR045229">
    <property type="entry name" value="TPP_enz"/>
</dbReference>
<name>A0ABN1A843_9ACTN</name>
<dbReference type="SUPFAM" id="SSF52467">
    <property type="entry name" value="DHS-like NAD/FAD-binding domain"/>
    <property type="match status" value="1"/>
</dbReference>
<dbReference type="Pfam" id="PF02775">
    <property type="entry name" value="TPP_enzyme_C"/>
    <property type="match status" value="1"/>
</dbReference>
<evidence type="ECO:0000256" key="3">
    <source>
        <dbReference type="RuleBase" id="RU362132"/>
    </source>
</evidence>
<accession>A0ABN1A843</accession>
<evidence type="ECO:0000313" key="8">
    <source>
        <dbReference type="Proteomes" id="UP001499895"/>
    </source>
</evidence>
<dbReference type="PANTHER" id="PTHR18968:SF13">
    <property type="entry name" value="ACETOLACTATE SYNTHASE CATALYTIC SUBUNIT, MITOCHONDRIAL"/>
    <property type="match status" value="1"/>
</dbReference>
<evidence type="ECO:0000256" key="2">
    <source>
        <dbReference type="ARBA" id="ARBA00023052"/>
    </source>
</evidence>
<protein>
    <submittedName>
        <fullName evidence="7">Thiamine pyrophosphate-binding protein</fullName>
    </submittedName>
</protein>
<evidence type="ECO:0000259" key="5">
    <source>
        <dbReference type="Pfam" id="PF02775"/>
    </source>
</evidence>
<dbReference type="CDD" id="cd07035">
    <property type="entry name" value="TPP_PYR_POX_like"/>
    <property type="match status" value="1"/>
</dbReference>
<keyword evidence="8" id="KW-1185">Reference proteome</keyword>
<dbReference type="Pfam" id="PF00205">
    <property type="entry name" value="TPP_enzyme_M"/>
    <property type="match status" value="1"/>
</dbReference>
<dbReference type="EMBL" id="BAAAHB010000036">
    <property type="protein sequence ID" value="GAA0469953.1"/>
    <property type="molecule type" value="Genomic_DNA"/>
</dbReference>
<dbReference type="InterPro" id="IPR012000">
    <property type="entry name" value="Thiamin_PyroP_enz_cen_dom"/>
</dbReference>
<evidence type="ECO:0000313" key="7">
    <source>
        <dbReference type="EMBL" id="GAA0469953.1"/>
    </source>
</evidence>
<dbReference type="InterPro" id="IPR012001">
    <property type="entry name" value="Thiamin_PyroP_enz_TPP-bd_dom"/>
</dbReference>
<dbReference type="InterPro" id="IPR011766">
    <property type="entry name" value="TPP_enzyme_TPP-bd"/>
</dbReference>
<dbReference type="InterPro" id="IPR029061">
    <property type="entry name" value="THDP-binding"/>
</dbReference>
<reference evidence="7 8" key="1">
    <citation type="journal article" date="2019" name="Int. J. Syst. Evol. Microbiol.">
        <title>The Global Catalogue of Microorganisms (GCM) 10K type strain sequencing project: providing services to taxonomists for standard genome sequencing and annotation.</title>
        <authorList>
            <consortium name="The Broad Institute Genomics Platform"/>
            <consortium name="The Broad Institute Genome Sequencing Center for Infectious Disease"/>
            <person name="Wu L."/>
            <person name="Ma J."/>
        </authorList>
    </citation>
    <scope>NUCLEOTIDE SEQUENCE [LARGE SCALE GENOMIC DNA]</scope>
    <source>
        <strain evidence="7 8">JCM 10649</strain>
    </source>
</reference>
<comment type="caution">
    <text evidence="7">The sequence shown here is derived from an EMBL/GenBank/DDBJ whole genome shotgun (WGS) entry which is preliminary data.</text>
</comment>
<gene>
    <name evidence="7" type="ORF">GCM10009544_35140</name>
</gene>
<feature type="domain" description="Thiamine pyrophosphate enzyme central" evidence="4">
    <location>
        <begin position="201"/>
        <end position="336"/>
    </location>
</feature>
<dbReference type="Gene3D" id="3.40.50.1220">
    <property type="entry name" value="TPP-binding domain"/>
    <property type="match status" value="1"/>
</dbReference>
<dbReference type="SUPFAM" id="SSF52518">
    <property type="entry name" value="Thiamin diphosphate-binding fold (THDP-binding)"/>
    <property type="match status" value="2"/>
</dbReference>
<dbReference type="PANTHER" id="PTHR18968">
    <property type="entry name" value="THIAMINE PYROPHOSPHATE ENZYMES"/>
    <property type="match status" value="1"/>
</dbReference>
<evidence type="ECO:0000259" key="6">
    <source>
        <dbReference type="Pfam" id="PF02776"/>
    </source>
</evidence>
<dbReference type="RefSeq" id="WP_344091544.1">
    <property type="nucleotide sequence ID" value="NZ_BAAAHB010000036.1"/>
</dbReference>
<keyword evidence="2 3" id="KW-0786">Thiamine pyrophosphate</keyword>
<comment type="similarity">
    <text evidence="1 3">Belongs to the TPP enzyme family.</text>
</comment>
<dbReference type="Pfam" id="PF02776">
    <property type="entry name" value="TPP_enzyme_N"/>
    <property type="match status" value="1"/>
</dbReference>
<feature type="domain" description="Thiamine pyrophosphate enzyme N-terminal TPP-binding" evidence="6">
    <location>
        <begin position="1"/>
        <end position="114"/>
    </location>
</feature>
<sequence>MRISDALVTALRELDARYVFGVSGANVEHIHDSIDRLGAGRLEAVLSKREDGAAFMADARARVHRTLGVCCATSGGGMMNLVAGLAESYAESVPVLALVGQPPAALDGRGSFQDSSGIGRSVDALPMLSAVTKKTVRICDADLFWEQLRDAITTALTGRMGPVALLLPRDSYELEVGPLPADWPRDFQEFVQPEPVDSEAVDELFRRLRAATAPVLLLGHGVRRSSAPDAVLRFARQARIPVVTTMGARGEFPNDDPLHFGVVGAGGHPSAAAFLQSKADFIVLVGTGLAMMTRSVLHGWDARHVATVNIDPGEVLRSALADTVVQGDAGVVFERLLERLDADPFTVPPVGYELTRFVPRLAEPIPGRAPHAEGGLLQSEAVGILEEHLPRQGHLLYDAGNCSVASMHYSSVPPGSSSTIALGMGGMGYSIAGAIGAQLGTAEGTRTVVFCGDGAFLMSGLEVHTAVELRLPILYVVFNNGMHGMCATRQQTFFDSRITAVDYTPVDVSTLSRGLGGPDRLWVGSAGTAAELTELLADYREHAHLTGVLELRLEAEEVPPFASFLPADEPTMPVRSSRWTASPAHLSALMAPA</sequence>
<dbReference type="Gene3D" id="3.40.50.970">
    <property type="match status" value="2"/>
</dbReference>
<evidence type="ECO:0000256" key="1">
    <source>
        <dbReference type="ARBA" id="ARBA00007812"/>
    </source>
</evidence>
<evidence type="ECO:0000259" key="4">
    <source>
        <dbReference type="Pfam" id="PF00205"/>
    </source>
</evidence>
<proteinExistence type="inferred from homology"/>